<reference evidence="3 4" key="1">
    <citation type="submission" date="2024-02" db="EMBL/GenBank/DDBJ databases">
        <title>De novo assembly and annotation of 12 fungi associated with fruit tree decline syndrome in Ontario, Canada.</title>
        <authorList>
            <person name="Sulman M."/>
            <person name="Ellouze W."/>
            <person name="Ilyukhin E."/>
        </authorList>
    </citation>
    <scope>NUCLEOTIDE SEQUENCE [LARGE SCALE GENOMIC DNA]</scope>
    <source>
        <strain evidence="3 4">M11/M66-122</strain>
    </source>
</reference>
<dbReference type="Gene3D" id="2.70.50.70">
    <property type="match status" value="1"/>
</dbReference>
<organism evidence="3 4">
    <name type="scientific">Diatrype stigma</name>
    <dbReference type="NCBI Taxonomy" id="117547"/>
    <lineage>
        <taxon>Eukaryota</taxon>
        <taxon>Fungi</taxon>
        <taxon>Dikarya</taxon>
        <taxon>Ascomycota</taxon>
        <taxon>Pezizomycotina</taxon>
        <taxon>Sordariomycetes</taxon>
        <taxon>Xylariomycetidae</taxon>
        <taxon>Xylariales</taxon>
        <taxon>Diatrypaceae</taxon>
        <taxon>Diatrype</taxon>
    </lineage>
</organism>
<sequence length="379" mass="37208">MFFTKTLAASGLLAAANAHMLMKSPTPFPSQNGLNGPLEVDGSNFPCKYSGADTFTGGEVNTYPQGSKQTLSTIGQAVHGGGSCQISITYDTAPTKDSVWKVIHSIEGGCPARNTPGNAGGDASAVAPDTYDFTVPEDLPTGKGVVAWTWLNKVGNREFYMNCGAVEITGSGGSKDAYNALPDMTVLNIMGKDIVGDSSDVKFANPGKSLENNLGSQVYLEVGGAGVGVGIGAGAGSSAAPTTTAAAAPSESAPAGGVFLSVPASSAAPTTAPAAAPTAPAAAPTSAAAAPTTVASPPAAAPTAPAAGSGSGSSGALTGACTVEGTFNCIGGTSFQQCASGAWSAVQPMAAGTQCSAGQSTNMKIAAAGKKRSVRVFRA</sequence>
<evidence type="ECO:0000256" key="1">
    <source>
        <dbReference type="SAM" id="MobiDB-lite"/>
    </source>
</evidence>
<evidence type="ECO:0008006" key="5">
    <source>
        <dbReference type="Google" id="ProtNLM"/>
    </source>
</evidence>
<evidence type="ECO:0000313" key="4">
    <source>
        <dbReference type="Proteomes" id="UP001320420"/>
    </source>
</evidence>
<evidence type="ECO:0000313" key="3">
    <source>
        <dbReference type="EMBL" id="KAK7754187.1"/>
    </source>
</evidence>
<dbReference type="AlphaFoldDB" id="A0AAN9YTN2"/>
<keyword evidence="2" id="KW-0732">Signal</keyword>
<dbReference type="PANTHER" id="PTHR36182">
    <property type="entry name" value="PROTEIN, PUTATIVE (AFU_ORTHOLOGUE AFUA_6G10930)-RELATED"/>
    <property type="match status" value="1"/>
</dbReference>
<evidence type="ECO:0000256" key="2">
    <source>
        <dbReference type="SAM" id="SignalP"/>
    </source>
</evidence>
<dbReference type="PANTHER" id="PTHR36182:SF2">
    <property type="entry name" value="LYTIC POLYSACCHARIDE MONOOXYGENASE"/>
    <property type="match status" value="1"/>
</dbReference>
<gene>
    <name evidence="3" type="ORF">SLS62_003764</name>
</gene>
<feature type="signal peptide" evidence="2">
    <location>
        <begin position="1"/>
        <end position="18"/>
    </location>
</feature>
<feature type="region of interest" description="Disordered" evidence="1">
    <location>
        <begin position="289"/>
        <end position="311"/>
    </location>
</feature>
<proteinExistence type="predicted"/>
<dbReference type="EMBL" id="JAKJXP020000022">
    <property type="protein sequence ID" value="KAK7754187.1"/>
    <property type="molecule type" value="Genomic_DNA"/>
</dbReference>
<keyword evidence="4" id="KW-1185">Reference proteome</keyword>
<dbReference type="Proteomes" id="UP001320420">
    <property type="component" value="Unassembled WGS sequence"/>
</dbReference>
<feature type="chain" id="PRO_5042918158" description="Lytic polysaccharide monooxygenase 9" evidence="2">
    <location>
        <begin position="19"/>
        <end position="379"/>
    </location>
</feature>
<protein>
    <recommendedName>
        <fullName evidence="5">Lytic polysaccharide monooxygenase 9</fullName>
    </recommendedName>
</protein>
<name>A0AAN9YTN2_9PEZI</name>
<accession>A0AAN9YTN2</accession>
<comment type="caution">
    <text evidence="3">The sequence shown here is derived from an EMBL/GenBank/DDBJ whole genome shotgun (WGS) entry which is preliminary data.</text>
</comment>